<evidence type="ECO:0000313" key="2">
    <source>
        <dbReference type="Proteomes" id="UP000195667"/>
    </source>
</evidence>
<accession>A0A1R4HFT4</accession>
<dbReference type="Pfam" id="PF06945">
    <property type="entry name" value="DUF1289"/>
    <property type="match status" value="1"/>
</dbReference>
<protein>
    <recommendedName>
        <fullName evidence="3">Fe-S protein</fullName>
    </recommendedName>
</protein>
<dbReference type="PANTHER" id="PTHR35175:SF2">
    <property type="entry name" value="DUF1289 DOMAIN-CONTAINING PROTEIN"/>
    <property type="match status" value="1"/>
</dbReference>
<dbReference type="EMBL" id="FUKI01000142">
    <property type="protein sequence ID" value="SJM95089.1"/>
    <property type="molecule type" value="Genomic_DNA"/>
</dbReference>
<organism evidence="1 2">
    <name type="scientific">Crenothrix polyspora</name>
    <dbReference type="NCBI Taxonomy" id="360316"/>
    <lineage>
        <taxon>Bacteria</taxon>
        <taxon>Pseudomonadati</taxon>
        <taxon>Pseudomonadota</taxon>
        <taxon>Gammaproteobacteria</taxon>
        <taxon>Methylococcales</taxon>
        <taxon>Crenotrichaceae</taxon>
        <taxon>Crenothrix</taxon>
    </lineage>
</organism>
<dbReference type="InterPro" id="IPR010710">
    <property type="entry name" value="DUF1289"/>
</dbReference>
<evidence type="ECO:0008006" key="3">
    <source>
        <dbReference type="Google" id="ProtNLM"/>
    </source>
</evidence>
<reference evidence="2" key="1">
    <citation type="submission" date="2017-02" db="EMBL/GenBank/DDBJ databases">
        <authorList>
            <person name="Daims H."/>
        </authorList>
    </citation>
    <scope>NUCLEOTIDE SEQUENCE [LARGE SCALE GENOMIC DNA]</scope>
</reference>
<proteinExistence type="predicted"/>
<sequence length="74" mass="8201">MVRIDAVRVASPCVSLCILNENSVCSGCFRSIDEIRAWSEADDKTRYFIIAAARQRQSLCVSVINEGVFDETTA</sequence>
<dbReference type="OrthoDB" id="9811423at2"/>
<dbReference type="RefSeq" id="WP_087144631.1">
    <property type="nucleotide sequence ID" value="NZ_FUKI01000142.1"/>
</dbReference>
<dbReference type="Proteomes" id="UP000195667">
    <property type="component" value="Unassembled WGS sequence"/>
</dbReference>
<gene>
    <name evidence="1" type="ORF">CRENPOLYSF1_640004</name>
</gene>
<dbReference type="AlphaFoldDB" id="A0A1R4HFT4"/>
<dbReference type="PANTHER" id="PTHR35175">
    <property type="entry name" value="DUF1289 DOMAIN-CONTAINING PROTEIN"/>
    <property type="match status" value="1"/>
</dbReference>
<keyword evidence="2" id="KW-1185">Reference proteome</keyword>
<evidence type="ECO:0000313" key="1">
    <source>
        <dbReference type="EMBL" id="SJM95089.1"/>
    </source>
</evidence>
<name>A0A1R4HFT4_9GAMM</name>